<gene>
    <name evidence="1" type="ORF">F2Q69_00037749</name>
</gene>
<evidence type="ECO:0000313" key="1">
    <source>
        <dbReference type="EMBL" id="KAF3599488.1"/>
    </source>
</evidence>
<dbReference type="Proteomes" id="UP000712600">
    <property type="component" value="Unassembled WGS sequence"/>
</dbReference>
<reference evidence="1" key="1">
    <citation type="submission" date="2019-12" db="EMBL/GenBank/DDBJ databases">
        <title>Genome sequencing and annotation of Brassica cretica.</title>
        <authorList>
            <person name="Studholme D.J."/>
            <person name="Sarris P."/>
        </authorList>
    </citation>
    <scope>NUCLEOTIDE SEQUENCE</scope>
    <source>
        <strain evidence="1">PFS-109/04</strain>
        <tissue evidence="1">Leaf</tissue>
    </source>
</reference>
<comment type="caution">
    <text evidence="1">The sequence shown here is derived from an EMBL/GenBank/DDBJ whole genome shotgun (WGS) entry which is preliminary data.</text>
</comment>
<proteinExistence type="predicted"/>
<evidence type="ECO:0000313" key="2">
    <source>
        <dbReference type="Proteomes" id="UP000712600"/>
    </source>
</evidence>
<organism evidence="1 2">
    <name type="scientific">Brassica cretica</name>
    <name type="common">Mustard</name>
    <dbReference type="NCBI Taxonomy" id="69181"/>
    <lineage>
        <taxon>Eukaryota</taxon>
        <taxon>Viridiplantae</taxon>
        <taxon>Streptophyta</taxon>
        <taxon>Embryophyta</taxon>
        <taxon>Tracheophyta</taxon>
        <taxon>Spermatophyta</taxon>
        <taxon>Magnoliopsida</taxon>
        <taxon>eudicotyledons</taxon>
        <taxon>Gunneridae</taxon>
        <taxon>Pentapetalae</taxon>
        <taxon>rosids</taxon>
        <taxon>malvids</taxon>
        <taxon>Brassicales</taxon>
        <taxon>Brassicaceae</taxon>
        <taxon>Brassiceae</taxon>
        <taxon>Brassica</taxon>
    </lineage>
</organism>
<dbReference type="AlphaFoldDB" id="A0A8S9SDX5"/>
<sequence length="70" mass="8097">MVVRIKNDPEVSIKISKDLRKADVDHKWSGMHSEIGHAKETLDCENQPVKSGWTETSWDWVREGLRLGHE</sequence>
<protein>
    <submittedName>
        <fullName evidence="1">Uncharacterized protein</fullName>
    </submittedName>
</protein>
<dbReference type="EMBL" id="QGKX02000004">
    <property type="protein sequence ID" value="KAF3599488.1"/>
    <property type="molecule type" value="Genomic_DNA"/>
</dbReference>
<accession>A0A8S9SDX5</accession>
<name>A0A8S9SDX5_BRACR</name>